<dbReference type="GO" id="GO:0032259">
    <property type="term" value="P:methylation"/>
    <property type="evidence" value="ECO:0007669"/>
    <property type="project" value="UniProtKB-KW"/>
</dbReference>
<name>A0ABD3V9I4_SINWO</name>
<accession>A0ABD3V9I4</accession>
<evidence type="ECO:0000259" key="4">
    <source>
        <dbReference type="Pfam" id="PF08241"/>
    </source>
</evidence>
<dbReference type="SUPFAM" id="SSF53335">
    <property type="entry name" value="S-adenosyl-L-methionine-dependent methyltransferases"/>
    <property type="match status" value="1"/>
</dbReference>
<proteinExistence type="inferred from homology"/>
<evidence type="ECO:0000313" key="6">
    <source>
        <dbReference type="Proteomes" id="UP001634394"/>
    </source>
</evidence>
<comment type="caution">
    <text evidence="5">The sequence shown here is derived from an EMBL/GenBank/DDBJ whole genome shotgun (WGS) entry which is preliminary data.</text>
</comment>
<dbReference type="InterPro" id="IPR013216">
    <property type="entry name" value="Methyltransf_11"/>
</dbReference>
<dbReference type="PANTHER" id="PTHR44942">
    <property type="entry name" value="METHYLTRANSF_11 DOMAIN-CONTAINING PROTEIN"/>
    <property type="match status" value="1"/>
</dbReference>
<dbReference type="EMBL" id="JBJQND010000013">
    <property type="protein sequence ID" value="KAL3857248.1"/>
    <property type="molecule type" value="Genomic_DNA"/>
</dbReference>
<gene>
    <name evidence="5" type="ORF">ACJMK2_011939</name>
</gene>
<dbReference type="InterPro" id="IPR051052">
    <property type="entry name" value="Diverse_substrate_MTase"/>
</dbReference>
<dbReference type="CDD" id="cd02440">
    <property type="entry name" value="AdoMet_MTases"/>
    <property type="match status" value="1"/>
</dbReference>
<organism evidence="5 6">
    <name type="scientific">Sinanodonta woodiana</name>
    <name type="common">Chinese pond mussel</name>
    <name type="synonym">Anodonta woodiana</name>
    <dbReference type="NCBI Taxonomy" id="1069815"/>
    <lineage>
        <taxon>Eukaryota</taxon>
        <taxon>Metazoa</taxon>
        <taxon>Spiralia</taxon>
        <taxon>Lophotrochozoa</taxon>
        <taxon>Mollusca</taxon>
        <taxon>Bivalvia</taxon>
        <taxon>Autobranchia</taxon>
        <taxon>Heteroconchia</taxon>
        <taxon>Palaeoheterodonta</taxon>
        <taxon>Unionida</taxon>
        <taxon>Unionoidea</taxon>
        <taxon>Unionidae</taxon>
        <taxon>Unioninae</taxon>
        <taxon>Sinanodonta</taxon>
    </lineage>
</organism>
<feature type="domain" description="Methyltransferase type 11" evidence="4">
    <location>
        <begin position="150"/>
        <end position="240"/>
    </location>
</feature>
<reference evidence="5 6" key="1">
    <citation type="submission" date="2024-11" db="EMBL/GenBank/DDBJ databases">
        <title>Chromosome-level genome assembly of the freshwater bivalve Anodonta woodiana.</title>
        <authorList>
            <person name="Chen X."/>
        </authorList>
    </citation>
    <scope>NUCLEOTIDE SEQUENCE [LARGE SCALE GENOMIC DNA]</scope>
    <source>
        <strain evidence="5">MN2024</strain>
        <tissue evidence="5">Gills</tissue>
    </source>
</reference>
<protein>
    <recommendedName>
        <fullName evidence="4">Methyltransferase type 11 domain-containing protein</fullName>
    </recommendedName>
</protein>
<evidence type="ECO:0000313" key="5">
    <source>
        <dbReference type="EMBL" id="KAL3857248.1"/>
    </source>
</evidence>
<evidence type="ECO:0000256" key="3">
    <source>
        <dbReference type="ARBA" id="ARBA00022679"/>
    </source>
</evidence>
<evidence type="ECO:0000256" key="1">
    <source>
        <dbReference type="ARBA" id="ARBA00008361"/>
    </source>
</evidence>
<dbReference type="Pfam" id="PF08241">
    <property type="entry name" value="Methyltransf_11"/>
    <property type="match status" value="1"/>
</dbReference>
<dbReference type="InterPro" id="IPR029063">
    <property type="entry name" value="SAM-dependent_MTases_sf"/>
</dbReference>
<keyword evidence="6" id="KW-1185">Reference proteome</keyword>
<keyword evidence="3" id="KW-0808">Transferase</keyword>
<dbReference type="AlphaFoldDB" id="A0ABD3V9I4"/>
<dbReference type="PANTHER" id="PTHR44942:SF4">
    <property type="entry name" value="METHYLTRANSFERASE TYPE 11 DOMAIN-CONTAINING PROTEIN"/>
    <property type="match status" value="1"/>
</dbReference>
<evidence type="ECO:0000256" key="2">
    <source>
        <dbReference type="ARBA" id="ARBA00022603"/>
    </source>
</evidence>
<keyword evidence="2" id="KW-0489">Methyltransferase</keyword>
<dbReference type="Proteomes" id="UP001634394">
    <property type="component" value="Unassembled WGS sequence"/>
</dbReference>
<comment type="similarity">
    <text evidence="1">Belongs to the methyltransferase superfamily.</text>
</comment>
<dbReference type="Gene3D" id="3.40.50.150">
    <property type="entry name" value="Vaccinia Virus protein VP39"/>
    <property type="match status" value="1"/>
</dbReference>
<dbReference type="GO" id="GO:0008168">
    <property type="term" value="F:methyltransferase activity"/>
    <property type="evidence" value="ECO:0007669"/>
    <property type="project" value="UniProtKB-KW"/>
</dbReference>
<sequence>MCHTRTFFLFRRFHSTVSYFPKHMEFCLTVVFSHARRTFVTTSIFTKVALTENKFTFSSRKNFDRNFLLNSASTQRNFLLRSASTNSALRLQRNLHTSKDNMACRYFKENNHTKAYALYRPTYPESVYDAILKYCHQSSGLGETALDLAVDVGCGSGQSTLPLGKYFKKVIGLDISQEQIKHAPTNMSNVSFQVGPSEDLSFLKNDTVDLITVAQALHWMDLDKFYSELQRTLKPGGVFVAYGYGNNILDIPDADALQSQFYSGTLNGHWDPKRHHIDDHYLRFSLPFPGWKRDDSHVIDKEMTVDEYIGYLSTWSGWQKYLKDNPDTDALNQLKRNLKKIYEEDLRPDQKVVRVKWPMFMLMGSKPR</sequence>